<name>A0A6M3KKP3_9ZZZZ</name>
<sequence length="108" mass="12114">MAYLDLLINKCTTQRRHPGLSDDYGNPAPGWMDELPDIDCRWSTPSNREVKVGTEVVLADLQLFLGDVDITEQDRVILDMGTYEVLSAVSRQNGVGGHHMECLLRIVK</sequence>
<reference evidence="1" key="1">
    <citation type="submission" date="2020-03" db="EMBL/GenBank/DDBJ databases">
        <title>The deep terrestrial virosphere.</title>
        <authorList>
            <person name="Holmfeldt K."/>
            <person name="Nilsson E."/>
            <person name="Simone D."/>
            <person name="Lopez-Fernandez M."/>
            <person name="Wu X."/>
            <person name="de Brujin I."/>
            <person name="Lundin D."/>
            <person name="Andersson A."/>
            <person name="Bertilsson S."/>
            <person name="Dopson M."/>
        </authorList>
    </citation>
    <scope>NUCLEOTIDE SEQUENCE</scope>
    <source>
        <strain evidence="1">MM415A00435</strain>
    </source>
</reference>
<proteinExistence type="predicted"/>
<dbReference type="EMBL" id="MT142482">
    <property type="protein sequence ID" value="QJA82204.1"/>
    <property type="molecule type" value="Genomic_DNA"/>
</dbReference>
<gene>
    <name evidence="1" type="ORF">MM415A00435_0018</name>
</gene>
<evidence type="ECO:0008006" key="2">
    <source>
        <dbReference type="Google" id="ProtNLM"/>
    </source>
</evidence>
<protein>
    <recommendedName>
        <fullName evidence="2">Head-tail joining protein</fullName>
    </recommendedName>
</protein>
<accession>A0A6M3KKP3</accession>
<organism evidence="1">
    <name type="scientific">viral metagenome</name>
    <dbReference type="NCBI Taxonomy" id="1070528"/>
    <lineage>
        <taxon>unclassified sequences</taxon>
        <taxon>metagenomes</taxon>
        <taxon>organismal metagenomes</taxon>
    </lineage>
</organism>
<evidence type="ECO:0000313" key="1">
    <source>
        <dbReference type="EMBL" id="QJA82204.1"/>
    </source>
</evidence>
<dbReference type="AlphaFoldDB" id="A0A6M3KKP3"/>